<comment type="caution">
    <text evidence="2">The sequence shown here is derived from an EMBL/GenBank/DDBJ whole genome shotgun (WGS) entry which is preliminary data.</text>
</comment>
<gene>
    <name evidence="2" type="ORF">D9611_007380</name>
</gene>
<protein>
    <submittedName>
        <fullName evidence="2">Uncharacterized protein</fullName>
    </submittedName>
</protein>
<accession>A0A8H5FKK8</accession>
<dbReference type="EMBL" id="JAACJK010000003">
    <property type="protein sequence ID" value="KAF5340630.1"/>
    <property type="molecule type" value="Genomic_DNA"/>
</dbReference>
<dbReference type="Proteomes" id="UP000541558">
    <property type="component" value="Unassembled WGS sequence"/>
</dbReference>
<dbReference type="AlphaFoldDB" id="A0A8H5FKK8"/>
<evidence type="ECO:0000313" key="3">
    <source>
        <dbReference type="Proteomes" id="UP000541558"/>
    </source>
</evidence>
<evidence type="ECO:0000256" key="1">
    <source>
        <dbReference type="SAM" id="MobiDB-lite"/>
    </source>
</evidence>
<proteinExistence type="predicted"/>
<reference evidence="2 3" key="1">
    <citation type="journal article" date="2020" name="ISME J.">
        <title>Uncovering the hidden diversity of litter-decomposition mechanisms in mushroom-forming fungi.</title>
        <authorList>
            <person name="Floudas D."/>
            <person name="Bentzer J."/>
            <person name="Ahren D."/>
            <person name="Johansson T."/>
            <person name="Persson P."/>
            <person name="Tunlid A."/>
        </authorList>
    </citation>
    <scope>NUCLEOTIDE SEQUENCE [LARGE SCALE GENOMIC DNA]</scope>
    <source>
        <strain evidence="2 3">CBS 175.51</strain>
    </source>
</reference>
<keyword evidence="3" id="KW-1185">Reference proteome</keyword>
<evidence type="ECO:0000313" key="2">
    <source>
        <dbReference type="EMBL" id="KAF5340630.1"/>
    </source>
</evidence>
<organism evidence="2 3">
    <name type="scientific">Ephemerocybe angulata</name>
    <dbReference type="NCBI Taxonomy" id="980116"/>
    <lineage>
        <taxon>Eukaryota</taxon>
        <taxon>Fungi</taxon>
        <taxon>Dikarya</taxon>
        <taxon>Basidiomycota</taxon>
        <taxon>Agaricomycotina</taxon>
        <taxon>Agaricomycetes</taxon>
        <taxon>Agaricomycetidae</taxon>
        <taxon>Agaricales</taxon>
        <taxon>Agaricineae</taxon>
        <taxon>Psathyrellaceae</taxon>
        <taxon>Ephemerocybe</taxon>
    </lineage>
</organism>
<dbReference type="Gene3D" id="3.40.50.720">
    <property type="entry name" value="NAD(P)-binding Rossmann-like Domain"/>
    <property type="match status" value="1"/>
</dbReference>
<feature type="region of interest" description="Disordered" evidence="1">
    <location>
        <begin position="1"/>
        <end position="27"/>
    </location>
</feature>
<dbReference type="InterPro" id="IPR036291">
    <property type="entry name" value="NAD(P)-bd_dom_sf"/>
</dbReference>
<sequence>MEKTEEKRTERRSRRREKGGEENGRFSNIIPLEGDITSRDALLSIVVRTRHGYIDLLVNNAAIATNLYPHPLPAPLPSPDTTPPSIKPFQNALWDCGSPQDFADTFSTNVTAIYYTTIAFLDSSTKATRVVKKSRAHSAEPGGRASTTIPDVASPHGLILGRIPNRRQSPVTIVHPLESGVHAREPASAVGDPEQRACAGRVSDWCVLRLHVSRQGGTYNAFAAAEVTMALPLE</sequence>
<dbReference type="OrthoDB" id="2962696at2759"/>
<name>A0A8H5FKK8_9AGAR</name>
<dbReference type="SUPFAM" id="SSF51735">
    <property type="entry name" value="NAD(P)-binding Rossmann-fold domains"/>
    <property type="match status" value="1"/>
</dbReference>